<dbReference type="SUPFAM" id="SSF144232">
    <property type="entry name" value="HIT/MYND zinc finger-like"/>
    <property type="match status" value="1"/>
</dbReference>
<evidence type="ECO:0000256" key="1">
    <source>
        <dbReference type="ARBA" id="ARBA00022723"/>
    </source>
</evidence>
<dbReference type="PROSITE" id="PS50865">
    <property type="entry name" value="ZF_MYND_2"/>
    <property type="match status" value="1"/>
</dbReference>
<keyword evidence="3" id="KW-0862">Zinc</keyword>
<keyword evidence="1" id="KW-0479">Metal-binding</keyword>
<evidence type="ECO:0000256" key="2">
    <source>
        <dbReference type="ARBA" id="ARBA00022771"/>
    </source>
</evidence>
<dbReference type="AlphaFoldDB" id="A0A1Y1Z5H7"/>
<dbReference type="GO" id="GO:0008270">
    <property type="term" value="F:zinc ion binding"/>
    <property type="evidence" value="ECO:0007669"/>
    <property type="project" value="UniProtKB-KW"/>
</dbReference>
<proteinExistence type="predicted"/>
<evidence type="ECO:0000313" key="8">
    <source>
        <dbReference type="Proteomes" id="UP000193144"/>
    </source>
</evidence>
<protein>
    <recommendedName>
        <fullName evidence="6">MYND-type domain-containing protein</fullName>
    </recommendedName>
</protein>
<feature type="compositionally biased region" description="Polar residues" evidence="5">
    <location>
        <begin position="144"/>
        <end position="156"/>
    </location>
</feature>
<sequence length="185" mass="20032">MSTKGGSDEQAPAREEVREVQAEKTMQVEVGQIDARPDPCTSPQTTFRDDAAAAVRPNVVPRCAICYKASLTAAGSPLLRCSRCQSAYYCSRACQKADWKSHKPSCAPQSSPPSPRPSSVLDIATSPVDHRNQSTPPSPHSAYDISSSPIDTNPSTPGDYYPPQSSTNNSKIDLRQLDDIAVYKY</sequence>
<keyword evidence="8" id="KW-1185">Reference proteome</keyword>
<evidence type="ECO:0000259" key="6">
    <source>
        <dbReference type="PROSITE" id="PS50865"/>
    </source>
</evidence>
<evidence type="ECO:0000256" key="3">
    <source>
        <dbReference type="ARBA" id="ARBA00022833"/>
    </source>
</evidence>
<dbReference type="Proteomes" id="UP000193144">
    <property type="component" value="Unassembled WGS sequence"/>
</dbReference>
<feature type="compositionally biased region" description="Basic and acidic residues" evidence="5">
    <location>
        <begin position="11"/>
        <end position="22"/>
    </location>
</feature>
<evidence type="ECO:0000256" key="4">
    <source>
        <dbReference type="PROSITE-ProRule" id="PRU00134"/>
    </source>
</evidence>
<gene>
    <name evidence="7" type="ORF">BCR34DRAFT_604534</name>
</gene>
<dbReference type="Pfam" id="PF01753">
    <property type="entry name" value="zf-MYND"/>
    <property type="match status" value="1"/>
</dbReference>
<keyword evidence="2 4" id="KW-0863">Zinc-finger</keyword>
<feature type="domain" description="MYND-type" evidence="6">
    <location>
        <begin position="63"/>
        <end position="106"/>
    </location>
</feature>
<name>A0A1Y1Z5H7_9PLEO</name>
<accession>A0A1Y1Z5H7</accession>
<feature type="region of interest" description="Disordered" evidence="5">
    <location>
        <begin position="101"/>
        <end position="173"/>
    </location>
</feature>
<dbReference type="PROSITE" id="PS01360">
    <property type="entry name" value="ZF_MYND_1"/>
    <property type="match status" value="1"/>
</dbReference>
<evidence type="ECO:0000256" key="5">
    <source>
        <dbReference type="SAM" id="MobiDB-lite"/>
    </source>
</evidence>
<feature type="region of interest" description="Disordered" evidence="5">
    <location>
        <begin position="1"/>
        <end position="45"/>
    </location>
</feature>
<comment type="caution">
    <text evidence="7">The sequence shown here is derived from an EMBL/GenBank/DDBJ whole genome shotgun (WGS) entry which is preliminary data.</text>
</comment>
<dbReference type="OrthoDB" id="432970at2759"/>
<evidence type="ECO:0000313" key="7">
    <source>
        <dbReference type="EMBL" id="ORY05374.1"/>
    </source>
</evidence>
<dbReference type="Gene3D" id="6.10.140.2220">
    <property type="match status" value="1"/>
</dbReference>
<reference evidence="7 8" key="1">
    <citation type="submission" date="2016-07" db="EMBL/GenBank/DDBJ databases">
        <title>Pervasive Adenine N6-methylation of Active Genes in Fungi.</title>
        <authorList>
            <consortium name="DOE Joint Genome Institute"/>
            <person name="Mondo S.J."/>
            <person name="Dannebaum R.O."/>
            <person name="Kuo R.C."/>
            <person name="Labutti K."/>
            <person name="Haridas S."/>
            <person name="Kuo A."/>
            <person name="Salamov A."/>
            <person name="Ahrendt S.R."/>
            <person name="Lipzen A."/>
            <person name="Sullivan W."/>
            <person name="Andreopoulos W.B."/>
            <person name="Clum A."/>
            <person name="Lindquist E."/>
            <person name="Daum C."/>
            <person name="Ramamoorthy G.K."/>
            <person name="Gryganskyi A."/>
            <person name="Culley D."/>
            <person name="Magnuson J.K."/>
            <person name="James T.Y."/>
            <person name="O'Malley M.A."/>
            <person name="Stajich J.E."/>
            <person name="Spatafora J.W."/>
            <person name="Visel A."/>
            <person name="Grigoriev I.V."/>
        </authorList>
    </citation>
    <scope>NUCLEOTIDE SEQUENCE [LARGE SCALE GENOMIC DNA]</scope>
    <source>
        <strain evidence="7 8">CBS 115471</strain>
    </source>
</reference>
<organism evidence="7 8">
    <name type="scientific">Clohesyomyces aquaticus</name>
    <dbReference type="NCBI Taxonomy" id="1231657"/>
    <lineage>
        <taxon>Eukaryota</taxon>
        <taxon>Fungi</taxon>
        <taxon>Dikarya</taxon>
        <taxon>Ascomycota</taxon>
        <taxon>Pezizomycotina</taxon>
        <taxon>Dothideomycetes</taxon>
        <taxon>Pleosporomycetidae</taxon>
        <taxon>Pleosporales</taxon>
        <taxon>Lindgomycetaceae</taxon>
        <taxon>Clohesyomyces</taxon>
    </lineage>
</organism>
<dbReference type="EMBL" id="MCFA01000126">
    <property type="protein sequence ID" value="ORY05374.1"/>
    <property type="molecule type" value="Genomic_DNA"/>
</dbReference>
<dbReference type="InterPro" id="IPR002893">
    <property type="entry name" value="Znf_MYND"/>
</dbReference>